<feature type="chain" id="PRO_5045644978" evidence="1">
    <location>
        <begin position="21"/>
        <end position="154"/>
    </location>
</feature>
<dbReference type="Proteomes" id="UP001174932">
    <property type="component" value="Unassembled WGS sequence"/>
</dbReference>
<organism evidence="2 3">
    <name type="scientific">Rhizobium alvei</name>
    <dbReference type="NCBI Taxonomy" id="1132659"/>
    <lineage>
        <taxon>Bacteria</taxon>
        <taxon>Pseudomonadati</taxon>
        <taxon>Pseudomonadota</taxon>
        <taxon>Alphaproteobacteria</taxon>
        <taxon>Hyphomicrobiales</taxon>
        <taxon>Rhizobiaceae</taxon>
        <taxon>Rhizobium/Agrobacterium group</taxon>
        <taxon>Rhizobium</taxon>
    </lineage>
</organism>
<protein>
    <submittedName>
        <fullName evidence="2">Uncharacterized protein</fullName>
    </submittedName>
</protein>
<gene>
    <name evidence="2" type="ORF">Q4481_17330</name>
</gene>
<accession>A0ABT8YPS8</accession>
<keyword evidence="1" id="KW-0732">Signal</keyword>
<proteinExistence type="predicted"/>
<comment type="caution">
    <text evidence="2">The sequence shown here is derived from an EMBL/GenBank/DDBJ whole genome shotgun (WGS) entry which is preliminary data.</text>
</comment>
<name>A0ABT8YPS8_9HYPH</name>
<keyword evidence="3" id="KW-1185">Reference proteome</keyword>
<evidence type="ECO:0000313" key="2">
    <source>
        <dbReference type="EMBL" id="MDO6965728.1"/>
    </source>
</evidence>
<feature type="signal peptide" evidence="1">
    <location>
        <begin position="1"/>
        <end position="20"/>
    </location>
</feature>
<sequence length="154" mass="16700">MKILFRTLAALAILAVPALAADVPPPKVDRFRAYLIYEDTGELSKNLAKVDDQIVANDDKGTSVQMIVDVVLSGKPNQLYESNPVLRVSARSDLDDIGTLVEKDYPLVFFAKDELVRTVVVDHACNGFTIDAAIIDGGNKVSELSKTFSITCGD</sequence>
<dbReference type="RefSeq" id="WP_304377662.1">
    <property type="nucleotide sequence ID" value="NZ_JAUOZU010000013.1"/>
</dbReference>
<evidence type="ECO:0000313" key="3">
    <source>
        <dbReference type="Proteomes" id="UP001174932"/>
    </source>
</evidence>
<reference evidence="2" key="2">
    <citation type="submission" date="2023-07" db="EMBL/GenBank/DDBJ databases">
        <authorList>
            <person name="Shen H."/>
        </authorList>
    </citation>
    <scope>NUCLEOTIDE SEQUENCE</scope>
    <source>
        <strain evidence="2">TNR-22</strain>
    </source>
</reference>
<evidence type="ECO:0000256" key="1">
    <source>
        <dbReference type="SAM" id="SignalP"/>
    </source>
</evidence>
<reference evidence="2" key="1">
    <citation type="journal article" date="2015" name="Int. J. Syst. Evol. Microbiol.">
        <title>Rhizobium alvei sp. nov., isolated from a freshwater river.</title>
        <authorList>
            <person name="Sheu S.Y."/>
            <person name="Huang H.W."/>
            <person name="Young C.C."/>
            <person name="Chen W.M."/>
        </authorList>
    </citation>
    <scope>NUCLEOTIDE SEQUENCE</scope>
    <source>
        <strain evidence="2">TNR-22</strain>
    </source>
</reference>
<dbReference type="EMBL" id="JAUOZU010000013">
    <property type="protein sequence ID" value="MDO6965728.1"/>
    <property type="molecule type" value="Genomic_DNA"/>
</dbReference>